<dbReference type="SUPFAM" id="SSF52091">
    <property type="entry name" value="SpoIIaa-like"/>
    <property type="match status" value="1"/>
</dbReference>
<name>A0A9Q9IRS0_9ACTN</name>
<dbReference type="InterPro" id="IPR036513">
    <property type="entry name" value="STAS_dom_sf"/>
</dbReference>
<protein>
    <submittedName>
        <fullName evidence="2">STAS domain-containing protein</fullName>
    </submittedName>
</protein>
<dbReference type="Proteomes" id="UP001058003">
    <property type="component" value="Chromosome"/>
</dbReference>
<dbReference type="RefSeq" id="WP_033367211.1">
    <property type="nucleotide sequence ID" value="NZ_CP073767.1"/>
</dbReference>
<dbReference type="KEGG" id="daur:Daura_21945"/>
<evidence type="ECO:0000313" key="2">
    <source>
        <dbReference type="EMBL" id="UWZ58597.1"/>
    </source>
</evidence>
<organism evidence="2 3">
    <name type="scientific">Dactylosporangium aurantiacum</name>
    <dbReference type="NCBI Taxonomy" id="35754"/>
    <lineage>
        <taxon>Bacteria</taxon>
        <taxon>Bacillati</taxon>
        <taxon>Actinomycetota</taxon>
        <taxon>Actinomycetes</taxon>
        <taxon>Micromonosporales</taxon>
        <taxon>Micromonosporaceae</taxon>
        <taxon>Dactylosporangium</taxon>
    </lineage>
</organism>
<keyword evidence="3" id="KW-1185">Reference proteome</keyword>
<dbReference type="AlphaFoldDB" id="A0A9Q9IRS0"/>
<dbReference type="Pfam" id="PF01740">
    <property type="entry name" value="STAS"/>
    <property type="match status" value="1"/>
</dbReference>
<evidence type="ECO:0000259" key="1">
    <source>
        <dbReference type="PROSITE" id="PS50801"/>
    </source>
</evidence>
<evidence type="ECO:0000313" key="3">
    <source>
        <dbReference type="Proteomes" id="UP001058003"/>
    </source>
</evidence>
<dbReference type="InterPro" id="IPR002645">
    <property type="entry name" value="STAS_dom"/>
</dbReference>
<reference evidence="2" key="1">
    <citation type="submission" date="2021-04" db="EMBL/GenBank/DDBJ databases">
        <title>Dactylosporangium aurantiacum NRRL B-8018 full assembly.</title>
        <authorList>
            <person name="Hartkoorn R.C."/>
            <person name="Beaudoing E."/>
            <person name="Hot D."/>
        </authorList>
    </citation>
    <scope>NUCLEOTIDE SEQUENCE</scope>
    <source>
        <strain evidence="2">NRRL B-8018</strain>
    </source>
</reference>
<feature type="domain" description="STAS" evidence="1">
    <location>
        <begin position="4"/>
        <end position="103"/>
    </location>
</feature>
<dbReference type="PROSITE" id="PS50801">
    <property type="entry name" value="STAS"/>
    <property type="match status" value="1"/>
</dbReference>
<proteinExistence type="predicted"/>
<dbReference type="EMBL" id="CP073767">
    <property type="protein sequence ID" value="UWZ58597.1"/>
    <property type="molecule type" value="Genomic_DNA"/>
</dbReference>
<accession>A0A9Q9IRS0</accession>
<gene>
    <name evidence="2" type="ORF">Daura_21945</name>
</gene>
<dbReference type="CDD" id="cd07043">
    <property type="entry name" value="STAS_anti-anti-sigma_factors"/>
    <property type="match status" value="1"/>
</dbReference>
<dbReference type="Gene3D" id="3.30.750.24">
    <property type="entry name" value="STAS domain"/>
    <property type="match status" value="1"/>
</dbReference>
<sequence>MTASVSTSIEHNGTVVITVRGTIEHATIAPLCDTINYVVEQHRPATVHIDLQFVTYIDATAVSALDACRRSARNGGTSVVLRSASAAVERTLQTSGMFSDHGR</sequence>